<sequence length="421" mass="47725">MNVYLAALGSAGDVYPFILVGDHLVKSGHCVYLCANPFFKALAESRGMNFISIGSAHEYQKTITSPELWHKRTALDTLCRYMLTQQETMYDQLVSRVDAADIMVTSLWSFAAKSLAEVKKCCVIPMRVGPSTFLSQDKLPQHAKLSWLNLLPRPLRKYLIRVYEKQVLDRRLAAGVNAFRQKINLPPITRILTHWTHHSDDGLVCLFPDWFAPVQADWPHNATLVGFPLFKASTPSDNRNVPPDFFAQETVLFCPGWALQQDENLLRRIINEILRLRKQCLLVGVDPNALPQQDGVLVRKEVDLDYCLNACCAAIHHGGIGTVSLCFYHAVPQLIFPSAFDQFDNARRVEQLGCGITLTKRYSKAINQALERVINEGCIRERCRWAQEKYGEKNHCMESIRTTLEQAHHQHQLTIDPIATA</sequence>
<dbReference type="GO" id="GO:0016757">
    <property type="term" value="F:glycosyltransferase activity"/>
    <property type="evidence" value="ECO:0007669"/>
    <property type="project" value="UniProtKB-KW"/>
</dbReference>
<gene>
    <name evidence="3" type="ORF">QNA12_04425</name>
</gene>
<dbReference type="InterPro" id="IPR010610">
    <property type="entry name" value="EryCIII-like_C"/>
</dbReference>
<evidence type="ECO:0000259" key="2">
    <source>
        <dbReference type="Pfam" id="PF06722"/>
    </source>
</evidence>
<evidence type="ECO:0000313" key="3">
    <source>
        <dbReference type="EMBL" id="WWO39259.1"/>
    </source>
</evidence>
<dbReference type="Pfam" id="PF03033">
    <property type="entry name" value="Glyco_transf_28"/>
    <property type="match status" value="1"/>
</dbReference>
<dbReference type="RefSeq" id="WP_264496749.1">
    <property type="nucleotide sequence ID" value="NZ_CP109947.1"/>
</dbReference>
<name>A0ABZ2GE73_9GAMM</name>
<dbReference type="Gene3D" id="3.40.50.2000">
    <property type="entry name" value="Glycogen Phosphorylase B"/>
    <property type="match status" value="2"/>
</dbReference>
<dbReference type="SUPFAM" id="SSF53756">
    <property type="entry name" value="UDP-Glycosyltransferase/glycogen phosphorylase"/>
    <property type="match status" value="1"/>
</dbReference>
<dbReference type="CDD" id="cd03784">
    <property type="entry name" value="GT1_Gtf-like"/>
    <property type="match status" value="1"/>
</dbReference>
<dbReference type="EMBL" id="CP125967">
    <property type="protein sequence ID" value="WWO39259.1"/>
    <property type="molecule type" value="Genomic_DNA"/>
</dbReference>
<dbReference type="PANTHER" id="PTHR48050">
    <property type="entry name" value="STEROL 3-BETA-GLUCOSYLTRANSFERASE"/>
    <property type="match status" value="1"/>
</dbReference>
<keyword evidence="3" id="KW-0808">Transferase</keyword>
<reference evidence="3 4" key="1">
    <citation type="journal article" date="2024" name="Front. Plant Sci.">
        <title>Comprehensive phenomic and genomic studies of the species, Pectobacterium cacticida and proposal for reclassification as Alcorniella cacticida comb. nov.</title>
        <authorList>
            <person name="Jonca J."/>
            <person name="Pirhonen M."/>
            <person name="Waleron M.M."/>
            <person name="Gawor J."/>
            <person name="Mrozik A."/>
            <person name="Smoktunowicz M."/>
            <person name="Waleron K."/>
            <person name="Waleron M."/>
        </authorList>
    </citation>
    <scope>NUCLEOTIDE SEQUENCE [LARGE SCALE GENOMIC DNA]</scope>
    <source>
        <strain evidence="3 4">DPMP6</strain>
    </source>
</reference>
<feature type="domain" description="Erythromycin biosynthesis protein CIII-like C-terminal" evidence="2">
    <location>
        <begin position="295"/>
        <end position="383"/>
    </location>
</feature>
<feature type="domain" description="Glycosyltransferase family 28 N-terminal" evidence="1">
    <location>
        <begin position="4"/>
        <end position="75"/>
    </location>
</feature>
<dbReference type="InterPro" id="IPR050426">
    <property type="entry name" value="Glycosyltransferase_28"/>
</dbReference>
<evidence type="ECO:0000259" key="1">
    <source>
        <dbReference type="Pfam" id="PF03033"/>
    </source>
</evidence>
<keyword evidence="4" id="KW-1185">Reference proteome</keyword>
<dbReference type="EC" id="2.4.-.-" evidence="3"/>
<dbReference type="InterPro" id="IPR004276">
    <property type="entry name" value="GlycoTrans_28_N"/>
</dbReference>
<accession>A0ABZ2GE73</accession>
<dbReference type="PANTHER" id="PTHR48050:SF13">
    <property type="entry name" value="STEROL 3-BETA-GLUCOSYLTRANSFERASE UGT80A2"/>
    <property type="match status" value="1"/>
</dbReference>
<evidence type="ECO:0000313" key="4">
    <source>
        <dbReference type="Proteomes" id="UP001379444"/>
    </source>
</evidence>
<dbReference type="Pfam" id="PF06722">
    <property type="entry name" value="EryCIII-like_C"/>
    <property type="match status" value="1"/>
</dbReference>
<dbReference type="Proteomes" id="UP001379444">
    <property type="component" value="Chromosome"/>
</dbReference>
<protein>
    <submittedName>
        <fullName evidence="3">Glycosyltransferase</fullName>
        <ecNumber evidence="3">2.4.-.-</ecNumber>
    </submittedName>
</protein>
<proteinExistence type="predicted"/>
<dbReference type="InterPro" id="IPR002213">
    <property type="entry name" value="UDP_glucos_trans"/>
</dbReference>
<organism evidence="3 4">
    <name type="scientific">Pectobacterium cacticida</name>
    <dbReference type="NCBI Taxonomy" id="69221"/>
    <lineage>
        <taxon>Bacteria</taxon>
        <taxon>Pseudomonadati</taxon>
        <taxon>Pseudomonadota</taxon>
        <taxon>Gammaproteobacteria</taxon>
        <taxon>Enterobacterales</taxon>
        <taxon>Pectobacteriaceae</taxon>
        <taxon>Pectobacterium</taxon>
    </lineage>
</organism>
<keyword evidence="3" id="KW-0328">Glycosyltransferase</keyword>